<gene>
    <name evidence="2" type="ORF">BD626DRAFT_571285</name>
</gene>
<feature type="region of interest" description="Disordered" evidence="1">
    <location>
        <begin position="1"/>
        <end position="131"/>
    </location>
</feature>
<name>A0A550C7X5_9AGAR</name>
<feature type="compositionally biased region" description="Pro residues" evidence="1">
    <location>
        <begin position="74"/>
        <end position="83"/>
    </location>
</feature>
<dbReference type="STRING" id="97359.A0A550C7X5"/>
<organism evidence="2 3">
    <name type="scientific">Schizophyllum amplum</name>
    <dbReference type="NCBI Taxonomy" id="97359"/>
    <lineage>
        <taxon>Eukaryota</taxon>
        <taxon>Fungi</taxon>
        <taxon>Dikarya</taxon>
        <taxon>Basidiomycota</taxon>
        <taxon>Agaricomycotina</taxon>
        <taxon>Agaricomycetes</taxon>
        <taxon>Agaricomycetidae</taxon>
        <taxon>Agaricales</taxon>
        <taxon>Schizophyllaceae</taxon>
        <taxon>Schizophyllum</taxon>
    </lineage>
</organism>
<keyword evidence="3" id="KW-1185">Reference proteome</keyword>
<evidence type="ECO:0000313" key="2">
    <source>
        <dbReference type="EMBL" id="TRM60903.1"/>
    </source>
</evidence>
<accession>A0A550C7X5</accession>
<feature type="region of interest" description="Disordered" evidence="1">
    <location>
        <begin position="547"/>
        <end position="582"/>
    </location>
</feature>
<feature type="compositionally biased region" description="Basic residues" evidence="1">
    <location>
        <begin position="29"/>
        <end position="45"/>
    </location>
</feature>
<sequence>MDGHISAGESGIDGGNSDKGSESEGVSYKVRHKRNGKKKRLHKARQLPDSDQDSDGSHNTDIQPRVDKGKGRAIPPPVDPPTLPDDLLAFEEDDSAPEPLSPNPDSSRSKAAKTAGPSHTRHASVKWKPGPVPHELVEEGEAAVHQALLTLVDVSIRAGKPLSHIYRRCGDRVPDPGKTRHAGSLEKYRQWFAAKNTTVAKKDITKVATAEWRAKLATIQGTVNEGSLYELFKEQYDYCRNLTGAVKAAEFEKDRQRDMNKVAKDMEKIANGIALNYGFSFSGILVDVEGTIGGDYAKSAQIGGGPAYEYMMRHYPVNFTRALAEQTTLMRAAYLDSRGASGSGDATGSGSTGGVDGPKTYLIYPKREWREPDKMDHLISILWDALTEDLGRYYTWCGKKYTSSSRPGTELAQFPRTKFRDLCYILGIVLVNWPVELSDNWPRGPKDRKPRGHCLNIVRNLCRQREAWEDTANASNEKYSRTALGRALYKSGAPGLVCISEEELMSPVDEQCKKIAIVRAPPPPSIPDMPMEQTTVIATRAQSAMCRDDVDSGTDRRHKWQDCWPEDERNNGQVPADADVSD</sequence>
<protein>
    <submittedName>
        <fullName evidence="2">Uncharacterized protein</fullName>
    </submittedName>
</protein>
<reference evidence="2 3" key="1">
    <citation type="journal article" date="2019" name="New Phytol.">
        <title>Comparative genomics reveals unique wood-decay strategies and fruiting body development in the Schizophyllaceae.</title>
        <authorList>
            <person name="Almasi E."/>
            <person name="Sahu N."/>
            <person name="Krizsan K."/>
            <person name="Balint B."/>
            <person name="Kovacs G.M."/>
            <person name="Kiss B."/>
            <person name="Cseklye J."/>
            <person name="Drula E."/>
            <person name="Henrissat B."/>
            <person name="Nagy I."/>
            <person name="Chovatia M."/>
            <person name="Adam C."/>
            <person name="LaButti K."/>
            <person name="Lipzen A."/>
            <person name="Riley R."/>
            <person name="Grigoriev I.V."/>
            <person name="Nagy L.G."/>
        </authorList>
    </citation>
    <scope>NUCLEOTIDE SEQUENCE [LARGE SCALE GENOMIC DNA]</scope>
    <source>
        <strain evidence="2 3">NL-1724</strain>
    </source>
</reference>
<dbReference type="Proteomes" id="UP000320762">
    <property type="component" value="Unassembled WGS sequence"/>
</dbReference>
<comment type="caution">
    <text evidence="2">The sequence shown here is derived from an EMBL/GenBank/DDBJ whole genome shotgun (WGS) entry which is preliminary data.</text>
</comment>
<evidence type="ECO:0000313" key="3">
    <source>
        <dbReference type="Proteomes" id="UP000320762"/>
    </source>
</evidence>
<dbReference type="AlphaFoldDB" id="A0A550C7X5"/>
<dbReference type="EMBL" id="VDMD01000019">
    <property type="protein sequence ID" value="TRM60903.1"/>
    <property type="molecule type" value="Genomic_DNA"/>
</dbReference>
<evidence type="ECO:0000256" key="1">
    <source>
        <dbReference type="SAM" id="MobiDB-lite"/>
    </source>
</evidence>
<proteinExistence type="predicted"/>